<gene>
    <name evidence="1" type="ORF">CDD81_5109</name>
</gene>
<protein>
    <submittedName>
        <fullName evidence="1">Uncharacterized protein</fullName>
    </submittedName>
</protein>
<comment type="caution">
    <text evidence="1">The sequence shown here is derived from an EMBL/GenBank/DDBJ whole genome shotgun (WGS) entry which is preliminary data.</text>
</comment>
<reference evidence="1 2" key="1">
    <citation type="submission" date="2017-06" db="EMBL/GenBank/DDBJ databases">
        <title>Ant-infecting Ophiocordyceps genomes reveal a high diversity of potential behavioral manipulation genes and a possible major role for enterotoxins.</title>
        <authorList>
            <person name="De Bekker C."/>
            <person name="Evans H.C."/>
            <person name="Brachmann A."/>
            <person name="Hughes D.P."/>
        </authorList>
    </citation>
    <scope>NUCLEOTIDE SEQUENCE [LARGE SCALE GENOMIC DNA]</scope>
    <source>
        <strain evidence="1 2">Map64</strain>
    </source>
</reference>
<dbReference type="AlphaFoldDB" id="A0A2C5YAM3"/>
<dbReference type="EMBL" id="NJET01000038">
    <property type="protein sequence ID" value="PHH64004.1"/>
    <property type="molecule type" value="Genomic_DNA"/>
</dbReference>
<keyword evidence="2" id="KW-1185">Reference proteome</keyword>
<sequence length="195" mass="21952">MCLIRTQISAACAHKCNTHLIPCESTARPYSCPKLMVSLTIRDEICPKCMAGVAGIMARLSLPCRVTFTQLSETWTLRAQRVDNLDEQKPPLRQVGYSPNVDFDARRHWVECLQHAIWYCCPHEVKVGQVVWPNIGASVMKHQDVQIAAVAEMAVMSCIRQAWDQMFLLNDDGSPVLIHDTSPAHDDLITFYDSP</sequence>
<accession>A0A2C5YAM3</accession>
<proteinExistence type="predicted"/>
<organism evidence="1 2">
    <name type="scientific">Ophiocordyceps australis</name>
    <dbReference type="NCBI Taxonomy" id="1399860"/>
    <lineage>
        <taxon>Eukaryota</taxon>
        <taxon>Fungi</taxon>
        <taxon>Dikarya</taxon>
        <taxon>Ascomycota</taxon>
        <taxon>Pezizomycotina</taxon>
        <taxon>Sordariomycetes</taxon>
        <taxon>Hypocreomycetidae</taxon>
        <taxon>Hypocreales</taxon>
        <taxon>Ophiocordycipitaceae</taxon>
        <taxon>Ophiocordyceps</taxon>
    </lineage>
</organism>
<evidence type="ECO:0000313" key="1">
    <source>
        <dbReference type="EMBL" id="PHH64004.1"/>
    </source>
</evidence>
<dbReference type="Proteomes" id="UP000226192">
    <property type="component" value="Unassembled WGS sequence"/>
</dbReference>
<evidence type="ECO:0000313" key="2">
    <source>
        <dbReference type="Proteomes" id="UP000226192"/>
    </source>
</evidence>
<dbReference type="OrthoDB" id="10348349at2759"/>
<name>A0A2C5YAM3_9HYPO</name>